<proteinExistence type="predicted"/>
<accession>A0A371D527</accession>
<protein>
    <submittedName>
        <fullName evidence="1">Uncharacterized protein</fullName>
    </submittedName>
</protein>
<evidence type="ECO:0000313" key="1">
    <source>
        <dbReference type="EMBL" id="RDX47611.1"/>
    </source>
</evidence>
<name>A0A371D527_9APHY</name>
<sequence length="155" mass="17456">MYALCRHQYNLRALPKVSPCSLSMSRAVPVCRPQLKMTVLGLSLPTCTCAHEPRLTLYTCARRRTCDVMSYRSRVLLGTFGATVLIEGLQAFGPPFVNRTSRELLQTLWGSPQVYTFGTWLACVAWPIRLPPASAARSYSRSVERRTRQDLACRT</sequence>
<organism evidence="1 2">
    <name type="scientific">Lentinus brumalis</name>
    <dbReference type="NCBI Taxonomy" id="2498619"/>
    <lineage>
        <taxon>Eukaryota</taxon>
        <taxon>Fungi</taxon>
        <taxon>Dikarya</taxon>
        <taxon>Basidiomycota</taxon>
        <taxon>Agaricomycotina</taxon>
        <taxon>Agaricomycetes</taxon>
        <taxon>Polyporales</taxon>
        <taxon>Polyporaceae</taxon>
        <taxon>Lentinus</taxon>
    </lineage>
</organism>
<reference evidence="1 2" key="1">
    <citation type="journal article" date="2018" name="Biotechnol. Biofuels">
        <title>Integrative visual omics of the white-rot fungus Polyporus brumalis exposes the biotechnological potential of its oxidative enzymes for delignifying raw plant biomass.</title>
        <authorList>
            <person name="Miyauchi S."/>
            <person name="Rancon A."/>
            <person name="Drula E."/>
            <person name="Hage H."/>
            <person name="Chaduli D."/>
            <person name="Favel A."/>
            <person name="Grisel S."/>
            <person name="Henrissat B."/>
            <person name="Herpoel-Gimbert I."/>
            <person name="Ruiz-Duenas F.J."/>
            <person name="Chevret D."/>
            <person name="Hainaut M."/>
            <person name="Lin J."/>
            <person name="Wang M."/>
            <person name="Pangilinan J."/>
            <person name="Lipzen A."/>
            <person name="Lesage-Meessen L."/>
            <person name="Navarro D."/>
            <person name="Riley R."/>
            <person name="Grigoriev I.V."/>
            <person name="Zhou S."/>
            <person name="Raouche S."/>
            <person name="Rosso M.N."/>
        </authorList>
    </citation>
    <scope>NUCLEOTIDE SEQUENCE [LARGE SCALE GENOMIC DNA]</scope>
    <source>
        <strain evidence="1 2">BRFM 1820</strain>
    </source>
</reference>
<dbReference type="EMBL" id="KZ857417">
    <property type="protein sequence ID" value="RDX47611.1"/>
    <property type="molecule type" value="Genomic_DNA"/>
</dbReference>
<dbReference type="Proteomes" id="UP000256964">
    <property type="component" value="Unassembled WGS sequence"/>
</dbReference>
<dbReference type="AlphaFoldDB" id="A0A371D527"/>
<keyword evidence="2" id="KW-1185">Reference proteome</keyword>
<evidence type="ECO:0000313" key="2">
    <source>
        <dbReference type="Proteomes" id="UP000256964"/>
    </source>
</evidence>
<gene>
    <name evidence="1" type="ORF">OH76DRAFT_722120</name>
</gene>